<proteinExistence type="inferred from homology"/>
<sequence length="625" mass="67827">MEDELAVADVAEGRRAAAKMAAAVAAEVTKEEKDGDTAAAAAAAAAEKDVVVYRGWKTMPYIIGNETFEKLGSIGTAANLMVYLTDVFHMTNVDAATTLNVFSGTTNLATVVGAFVSDSYLGRYTTVGLGCVASFVGMVILTLTAGVPTLHPSPCAGSSTTIAAACAHATKWQLVVLVAAFAFIVVGAGGIRPCNLAFGADQFDPATPAGRRGVNSFFNWYYFTFTVAVGFSSTVIIYVQSNVSWWLGFALPALLMLLSCFCFFAGATRYVKVPPEGSPFTGLARVAVAAYRKRHLRLPSEPEKELFRAPHKSSLVSKLPYTDQFKFVDKAAIVAADSEIAQSGMPTDKWSLCSLQQVEEAKCILRTIPVWATGIIYYIAFAQTTTYVVLQAVQSDRRIGRSGFEIPPASFTIFPMLALTIWIPCYDRVLLPWLRKIKGKDEGITLLQRMGIGIVLSVLAMVVSGFVEQQRRSYAIHRPTFSSSSSRSGVVSSFSSLWLIPQLMILGLSEAFNHVSQLEFYYKQFPENMRSIAGSLLFSGIALSNYVSGLLVTIVHRTTGGYEKDSWLPDDLNKGRLDLFYFLIAIMGVLNFVGFLACAKWYKYKVLDGDRNGGDNGGDDSQSAV</sequence>
<dbReference type="GO" id="GO:0022857">
    <property type="term" value="F:transmembrane transporter activity"/>
    <property type="evidence" value="ECO:0007669"/>
    <property type="project" value="InterPro"/>
</dbReference>
<comment type="similarity">
    <text evidence="2">Belongs to the major facilitator superfamily. Proton-dependent oligopeptide transporter (POT/PTR) (TC 2.A.17) family.</text>
</comment>
<evidence type="ECO:0000256" key="4">
    <source>
        <dbReference type="ARBA" id="ARBA00022989"/>
    </source>
</evidence>
<evidence type="ECO:0000256" key="5">
    <source>
        <dbReference type="ARBA" id="ARBA00023136"/>
    </source>
</evidence>
<keyword evidence="4 6" id="KW-1133">Transmembrane helix</keyword>
<feature type="transmembrane region" description="Helical" evidence="6">
    <location>
        <begin position="533"/>
        <end position="559"/>
    </location>
</feature>
<dbReference type="AlphaFoldDB" id="A0A6V7NI94"/>
<evidence type="ECO:0000256" key="3">
    <source>
        <dbReference type="ARBA" id="ARBA00022692"/>
    </source>
</evidence>
<feature type="transmembrane region" description="Helical" evidence="6">
    <location>
        <begin position="446"/>
        <end position="467"/>
    </location>
</feature>
<evidence type="ECO:0000256" key="6">
    <source>
        <dbReference type="SAM" id="Phobius"/>
    </source>
</evidence>
<evidence type="ECO:0000256" key="2">
    <source>
        <dbReference type="ARBA" id="ARBA00005982"/>
    </source>
</evidence>
<dbReference type="EMBL" id="LR862139">
    <property type="protein sequence ID" value="CAD1818349.1"/>
    <property type="molecule type" value="Genomic_DNA"/>
</dbReference>
<protein>
    <submittedName>
        <fullName evidence="7">Uncharacterized protein</fullName>
    </submittedName>
</protein>
<feature type="transmembrane region" description="Helical" evidence="6">
    <location>
        <begin position="487"/>
        <end position="512"/>
    </location>
</feature>
<feature type="transmembrane region" description="Helical" evidence="6">
    <location>
        <begin position="245"/>
        <end position="267"/>
    </location>
</feature>
<feature type="transmembrane region" description="Helical" evidence="6">
    <location>
        <begin position="579"/>
        <end position="602"/>
    </location>
</feature>
<dbReference type="InterPro" id="IPR036259">
    <property type="entry name" value="MFS_trans_sf"/>
</dbReference>
<feature type="transmembrane region" description="Helical" evidence="6">
    <location>
        <begin position="375"/>
        <end position="393"/>
    </location>
</feature>
<dbReference type="Gene3D" id="1.20.1250.20">
    <property type="entry name" value="MFS general substrate transporter like domains"/>
    <property type="match status" value="1"/>
</dbReference>
<feature type="transmembrane region" description="Helical" evidence="6">
    <location>
        <begin position="172"/>
        <end position="191"/>
    </location>
</feature>
<dbReference type="InterPro" id="IPR000109">
    <property type="entry name" value="POT_fam"/>
</dbReference>
<dbReference type="Pfam" id="PF00854">
    <property type="entry name" value="PTR2"/>
    <property type="match status" value="1"/>
</dbReference>
<feature type="transmembrane region" description="Helical" evidence="6">
    <location>
        <begin position="413"/>
        <end position="434"/>
    </location>
</feature>
<keyword evidence="3 6" id="KW-0812">Transmembrane</keyword>
<gene>
    <name evidence="7" type="ORF">CB5_LOCUS1560</name>
</gene>
<reference evidence="7" key="1">
    <citation type="submission" date="2020-07" db="EMBL/GenBank/DDBJ databases">
        <authorList>
            <person name="Lin J."/>
        </authorList>
    </citation>
    <scope>NUCLEOTIDE SEQUENCE</scope>
</reference>
<organism evidence="7">
    <name type="scientific">Ananas comosus var. bracteatus</name>
    <name type="common">red pineapple</name>
    <dbReference type="NCBI Taxonomy" id="296719"/>
    <lineage>
        <taxon>Eukaryota</taxon>
        <taxon>Viridiplantae</taxon>
        <taxon>Streptophyta</taxon>
        <taxon>Embryophyta</taxon>
        <taxon>Tracheophyta</taxon>
        <taxon>Spermatophyta</taxon>
        <taxon>Magnoliopsida</taxon>
        <taxon>Liliopsida</taxon>
        <taxon>Poales</taxon>
        <taxon>Bromeliaceae</taxon>
        <taxon>Bromelioideae</taxon>
        <taxon>Ananas</taxon>
    </lineage>
</organism>
<feature type="transmembrane region" description="Helical" evidence="6">
    <location>
        <begin position="220"/>
        <end position="239"/>
    </location>
</feature>
<name>A0A6V7NI94_ANACO</name>
<dbReference type="SUPFAM" id="SSF103473">
    <property type="entry name" value="MFS general substrate transporter"/>
    <property type="match status" value="1"/>
</dbReference>
<comment type="subcellular location">
    <subcellularLocation>
        <location evidence="1">Membrane</location>
        <topology evidence="1">Multi-pass membrane protein</topology>
    </subcellularLocation>
</comment>
<dbReference type="PANTHER" id="PTHR11654">
    <property type="entry name" value="OLIGOPEPTIDE TRANSPORTER-RELATED"/>
    <property type="match status" value="1"/>
</dbReference>
<keyword evidence="5 6" id="KW-0472">Membrane</keyword>
<evidence type="ECO:0000313" key="7">
    <source>
        <dbReference type="EMBL" id="CAD1818349.1"/>
    </source>
</evidence>
<dbReference type="CDD" id="cd17416">
    <property type="entry name" value="MFS_NPF1_2"/>
    <property type="match status" value="1"/>
</dbReference>
<accession>A0A6V7NI94</accession>
<evidence type="ECO:0000256" key="1">
    <source>
        <dbReference type="ARBA" id="ARBA00004141"/>
    </source>
</evidence>
<dbReference type="GO" id="GO:0016020">
    <property type="term" value="C:membrane"/>
    <property type="evidence" value="ECO:0007669"/>
    <property type="project" value="UniProtKB-SubCell"/>
</dbReference>